<dbReference type="InterPro" id="IPR022134">
    <property type="entry name" value="DUF3667"/>
</dbReference>
<dbReference type="Proteomes" id="UP000223913">
    <property type="component" value="Unassembled WGS sequence"/>
</dbReference>
<dbReference type="OrthoDB" id="7446256at2"/>
<organism evidence="2 3">
    <name type="scientific">Flavilitoribacter nigricans (strain ATCC 23147 / DSM 23189 / NBRC 102662 / NCIMB 1420 / SS-2)</name>
    <name type="common">Lewinella nigricans</name>
    <dbReference type="NCBI Taxonomy" id="1122177"/>
    <lineage>
        <taxon>Bacteria</taxon>
        <taxon>Pseudomonadati</taxon>
        <taxon>Bacteroidota</taxon>
        <taxon>Saprospiria</taxon>
        <taxon>Saprospirales</taxon>
        <taxon>Lewinellaceae</taxon>
        <taxon>Flavilitoribacter</taxon>
    </lineage>
</organism>
<comment type="caution">
    <text evidence="2">The sequence shown here is derived from an EMBL/GenBank/DDBJ whole genome shotgun (WGS) entry which is preliminary data.</text>
</comment>
<keyword evidence="1" id="KW-1133">Transmembrane helix</keyword>
<sequence length="304" mass="35463">MIPGVGEFPVQMIGIQLYAFGDVFLKPEVDLVSVWKQRNGLLNSSLKHPFFESHRYHDLDQCAKVADILDFKNSNAMSTTTPERITLGKLRKDLLEQFNLERGLGYTIKQFLLRPRRAVEEYLYENRSPYIKPLSFLLLTTAVATFLMVQFVISKNQPDINSVQPKEWQQIPDLFKPGLKLLITGIQKYFNLYYLSNLPGVALGCYFIFRKKFDYNLAEYFVINTYIFSIQGIIFLLNIPIFANDLNVPIGSMLSVAYFVYAYQQIFRQNFWRTLLYCLIVYMIAQVFNLFWAGLFILWGIFFG</sequence>
<reference evidence="2 3" key="1">
    <citation type="submission" date="2017-10" db="EMBL/GenBank/DDBJ databases">
        <title>The draft genome sequence of Lewinella nigricans NBRC 102662.</title>
        <authorList>
            <person name="Wang K."/>
        </authorList>
    </citation>
    <scope>NUCLEOTIDE SEQUENCE [LARGE SCALE GENOMIC DNA]</scope>
    <source>
        <strain evidence="2 3">NBRC 102662</strain>
    </source>
</reference>
<feature type="transmembrane region" description="Helical" evidence="1">
    <location>
        <begin position="134"/>
        <end position="153"/>
    </location>
</feature>
<evidence type="ECO:0008006" key="4">
    <source>
        <dbReference type="Google" id="ProtNLM"/>
    </source>
</evidence>
<keyword evidence="1" id="KW-0472">Membrane</keyword>
<feature type="transmembrane region" description="Helical" evidence="1">
    <location>
        <begin position="246"/>
        <end position="263"/>
    </location>
</feature>
<evidence type="ECO:0000313" key="3">
    <source>
        <dbReference type="Proteomes" id="UP000223913"/>
    </source>
</evidence>
<name>A0A2D0MXU1_FLAN2</name>
<dbReference type="EMBL" id="PDUD01000064">
    <property type="protein sequence ID" value="PHN01084.1"/>
    <property type="molecule type" value="Genomic_DNA"/>
</dbReference>
<feature type="transmembrane region" description="Helical" evidence="1">
    <location>
        <begin position="275"/>
        <end position="302"/>
    </location>
</feature>
<dbReference type="Pfam" id="PF12412">
    <property type="entry name" value="DUF3667"/>
    <property type="match status" value="1"/>
</dbReference>
<keyword evidence="1" id="KW-0812">Transmembrane</keyword>
<accession>A0A2D0MXU1</accession>
<feature type="transmembrane region" description="Helical" evidence="1">
    <location>
        <begin position="192"/>
        <end position="209"/>
    </location>
</feature>
<evidence type="ECO:0000256" key="1">
    <source>
        <dbReference type="SAM" id="Phobius"/>
    </source>
</evidence>
<evidence type="ECO:0000313" key="2">
    <source>
        <dbReference type="EMBL" id="PHN01084.1"/>
    </source>
</evidence>
<gene>
    <name evidence="2" type="ORF">CRP01_39075</name>
</gene>
<dbReference type="AlphaFoldDB" id="A0A2D0MXU1"/>
<protein>
    <recommendedName>
        <fullName evidence="4">DUF3667 domain-containing protein</fullName>
    </recommendedName>
</protein>
<feature type="transmembrane region" description="Helical" evidence="1">
    <location>
        <begin position="221"/>
        <end position="240"/>
    </location>
</feature>
<proteinExistence type="predicted"/>
<keyword evidence="3" id="KW-1185">Reference proteome</keyword>